<organism evidence="5 6">
    <name type="scientific">Natranaerovirga hydrolytica</name>
    <dbReference type="NCBI Taxonomy" id="680378"/>
    <lineage>
        <taxon>Bacteria</taxon>
        <taxon>Bacillati</taxon>
        <taxon>Bacillota</taxon>
        <taxon>Clostridia</taxon>
        <taxon>Lachnospirales</taxon>
        <taxon>Natranaerovirgaceae</taxon>
        <taxon>Natranaerovirga</taxon>
    </lineage>
</organism>
<dbReference type="Pfam" id="PF04055">
    <property type="entry name" value="Radical_SAM"/>
    <property type="match status" value="1"/>
</dbReference>
<gene>
    <name evidence="5" type="ORF">EDC19_2556</name>
</gene>
<dbReference type="SFLD" id="SFLDS00029">
    <property type="entry name" value="Radical_SAM"/>
    <property type="match status" value="1"/>
</dbReference>
<evidence type="ECO:0000259" key="4">
    <source>
        <dbReference type="PROSITE" id="PS51918"/>
    </source>
</evidence>
<keyword evidence="5" id="KW-0456">Lyase</keyword>
<reference evidence="5 6" key="1">
    <citation type="submission" date="2019-03" db="EMBL/GenBank/DDBJ databases">
        <title>Genomic Encyclopedia of Type Strains, Phase IV (KMG-IV): sequencing the most valuable type-strain genomes for metagenomic binning, comparative biology and taxonomic classification.</title>
        <authorList>
            <person name="Goeker M."/>
        </authorList>
    </citation>
    <scope>NUCLEOTIDE SEQUENCE [LARGE SCALE GENOMIC DNA]</scope>
    <source>
        <strain evidence="5 6">DSM 24176</strain>
    </source>
</reference>
<dbReference type="GO" id="GO:0016829">
    <property type="term" value="F:lyase activity"/>
    <property type="evidence" value="ECO:0007669"/>
    <property type="project" value="UniProtKB-KW"/>
</dbReference>
<dbReference type="AlphaFoldDB" id="A0A4R1MG77"/>
<keyword evidence="1" id="KW-0479">Metal-binding</keyword>
<dbReference type="SUPFAM" id="SSF102114">
    <property type="entry name" value="Radical SAM enzymes"/>
    <property type="match status" value="1"/>
</dbReference>
<comment type="caution">
    <text evidence="5">The sequence shown here is derived from an EMBL/GenBank/DDBJ whole genome shotgun (WGS) entry which is preliminary data.</text>
</comment>
<keyword evidence="2" id="KW-0408">Iron</keyword>
<dbReference type="InterPro" id="IPR007197">
    <property type="entry name" value="rSAM"/>
</dbReference>
<protein>
    <submittedName>
        <fullName evidence="5">DNA repair photolyase</fullName>
    </submittedName>
</protein>
<evidence type="ECO:0000256" key="1">
    <source>
        <dbReference type="ARBA" id="ARBA00022723"/>
    </source>
</evidence>
<dbReference type="PANTHER" id="PTHR43432">
    <property type="entry name" value="SLR0285 PROTEIN"/>
    <property type="match status" value="1"/>
</dbReference>
<sequence>MKYKEYKTILSKKNNMNIYRGCTHGCIYCDSRSEVYGMTYTFENIEVKTNSVELLEKELSKKREKCMITTGAMSDPYIPLENELKNTRKCLEIIEKHGFGVSILTKSDLVLRDIDILKRINQKSKCVVQMTLTTYDEELCKILEPNVCTTQRRFEVLLEMHKAGIPTVVWLTPILPFINDNEENILGILDYCKQAKITGLLTFGMGMTLRYGNREYYYQKLEQHFPSLKKGYMRKYGSSYGIKSPNNQKLTRIIKQFCKDNNIIYGGKEVFEFCTLFPEQNQQLTLFDGDQYEVPQATNKRENR</sequence>
<dbReference type="PROSITE" id="PS51918">
    <property type="entry name" value="RADICAL_SAM"/>
    <property type="match status" value="1"/>
</dbReference>
<name>A0A4R1MG77_9FIRM</name>
<evidence type="ECO:0000313" key="6">
    <source>
        <dbReference type="Proteomes" id="UP000294545"/>
    </source>
</evidence>
<feature type="domain" description="Radical SAM core" evidence="4">
    <location>
        <begin position="8"/>
        <end position="243"/>
    </location>
</feature>
<dbReference type="InterPro" id="IPR058240">
    <property type="entry name" value="rSAM_sf"/>
</dbReference>
<dbReference type="InterPro" id="IPR040086">
    <property type="entry name" value="MJ0683-like"/>
</dbReference>
<accession>A0A4R1MG77</accession>
<keyword evidence="6" id="KW-1185">Reference proteome</keyword>
<evidence type="ECO:0000256" key="3">
    <source>
        <dbReference type="ARBA" id="ARBA00023014"/>
    </source>
</evidence>
<evidence type="ECO:0000313" key="5">
    <source>
        <dbReference type="EMBL" id="TCK89139.1"/>
    </source>
</evidence>
<dbReference type="GO" id="GO:0046872">
    <property type="term" value="F:metal ion binding"/>
    <property type="evidence" value="ECO:0007669"/>
    <property type="project" value="UniProtKB-KW"/>
</dbReference>
<dbReference type="GO" id="GO:0051536">
    <property type="term" value="F:iron-sulfur cluster binding"/>
    <property type="evidence" value="ECO:0007669"/>
    <property type="project" value="UniProtKB-KW"/>
</dbReference>
<dbReference type="Proteomes" id="UP000294545">
    <property type="component" value="Unassembled WGS sequence"/>
</dbReference>
<dbReference type="Gene3D" id="3.80.30.30">
    <property type="match status" value="1"/>
</dbReference>
<dbReference type="PANTHER" id="PTHR43432:SF5">
    <property type="entry name" value="ELP3_MIAA_NIFB-LIKE RADICAL SAM CORE DOMAIN-CONTAINING PROTEIN"/>
    <property type="match status" value="1"/>
</dbReference>
<keyword evidence="3" id="KW-0411">Iron-sulfur</keyword>
<proteinExistence type="predicted"/>
<dbReference type="CDD" id="cd01335">
    <property type="entry name" value="Radical_SAM"/>
    <property type="match status" value="1"/>
</dbReference>
<dbReference type="SFLD" id="SFLDG01084">
    <property type="entry name" value="Uncharacterised_Radical_SAM_Su"/>
    <property type="match status" value="1"/>
</dbReference>
<dbReference type="EMBL" id="SMGQ01000016">
    <property type="protein sequence ID" value="TCK89139.1"/>
    <property type="molecule type" value="Genomic_DNA"/>
</dbReference>
<evidence type="ECO:0000256" key="2">
    <source>
        <dbReference type="ARBA" id="ARBA00023004"/>
    </source>
</evidence>